<keyword evidence="2" id="KW-1133">Transmembrane helix</keyword>
<dbReference type="InterPro" id="IPR004891">
    <property type="entry name" value="Mercury-R_MerC"/>
</dbReference>
<reference evidence="3" key="1">
    <citation type="submission" date="2018-07" db="EMBL/GenBank/DDBJ databases">
        <authorList>
            <person name="Quirk P.G."/>
            <person name="Krulwich T.A."/>
        </authorList>
    </citation>
    <scope>NUCLEOTIDE SEQUENCE</scope>
    <source>
        <strain evidence="3">Anand</strain>
    </source>
</reference>
<feature type="compositionally biased region" description="Polar residues" evidence="1">
    <location>
        <begin position="135"/>
        <end position="147"/>
    </location>
</feature>
<gene>
    <name evidence="3" type="ORF">TAT_000136100</name>
    <name evidence="4" type="ORF">TAV_000136200</name>
</gene>
<accession>A0A3B0N396</accession>
<evidence type="ECO:0000313" key="3">
    <source>
        <dbReference type="EMBL" id="SVP90651.1"/>
    </source>
</evidence>
<organism evidence="3">
    <name type="scientific">Theileria annulata</name>
    <dbReference type="NCBI Taxonomy" id="5874"/>
    <lineage>
        <taxon>Eukaryota</taxon>
        <taxon>Sar</taxon>
        <taxon>Alveolata</taxon>
        <taxon>Apicomplexa</taxon>
        <taxon>Aconoidasida</taxon>
        <taxon>Piroplasmida</taxon>
        <taxon>Theileriidae</taxon>
        <taxon>Theileria</taxon>
    </lineage>
</organism>
<evidence type="ECO:0000313" key="4">
    <source>
        <dbReference type="EMBL" id="SVP91171.1"/>
    </source>
</evidence>
<feature type="transmembrane region" description="Helical" evidence="2">
    <location>
        <begin position="76"/>
        <end position="95"/>
    </location>
</feature>
<dbReference type="GO" id="GO:0015097">
    <property type="term" value="F:mercury ion transmembrane transporter activity"/>
    <property type="evidence" value="ECO:0007669"/>
    <property type="project" value="InterPro"/>
</dbReference>
<dbReference type="EMBL" id="UIVT01000002">
    <property type="protein sequence ID" value="SVP90651.1"/>
    <property type="molecule type" value="Genomic_DNA"/>
</dbReference>
<feature type="region of interest" description="Disordered" evidence="1">
    <location>
        <begin position="128"/>
        <end position="147"/>
    </location>
</feature>
<feature type="transmembrane region" description="Helical" evidence="2">
    <location>
        <begin position="48"/>
        <end position="69"/>
    </location>
</feature>
<sequence>MKRRFYSIIEFFINYSGILCLIDCILLPLIVLVFGFLNVFNNFEQFEYIAEIIELCLIIPFGCISLIVNFKRTENVFLFLFGFLGIAIVVLSHFLKSHIMHTVFSLLGCFMLILSNFLSRKSHKHHHKQSDSDQLIQTNTQEINNPV</sequence>
<name>A0A3B0N396_THEAN</name>
<feature type="transmembrane region" description="Helical" evidence="2">
    <location>
        <begin position="101"/>
        <end position="119"/>
    </location>
</feature>
<dbReference type="AlphaFoldDB" id="A0A3B0N396"/>
<proteinExistence type="predicted"/>
<protein>
    <submittedName>
        <fullName evidence="3">MerC mercury resistance protein, putative</fullName>
    </submittedName>
</protein>
<evidence type="ECO:0000256" key="2">
    <source>
        <dbReference type="SAM" id="Phobius"/>
    </source>
</evidence>
<dbReference type="GO" id="GO:0016020">
    <property type="term" value="C:membrane"/>
    <property type="evidence" value="ECO:0007669"/>
    <property type="project" value="InterPro"/>
</dbReference>
<dbReference type="EMBL" id="UIVS01000002">
    <property type="protein sequence ID" value="SVP91171.1"/>
    <property type="molecule type" value="Genomic_DNA"/>
</dbReference>
<keyword evidence="2" id="KW-0812">Transmembrane</keyword>
<keyword evidence="2" id="KW-0472">Membrane</keyword>
<feature type="transmembrane region" description="Helical" evidence="2">
    <location>
        <begin position="12"/>
        <end position="36"/>
    </location>
</feature>
<evidence type="ECO:0000256" key="1">
    <source>
        <dbReference type="SAM" id="MobiDB-lite"/>
    </source>
</evidence>
<dbReference type="Pfam" id="PF03203">
    <property type="entry name" value="MerC"/>
    <property type="match status" value="1"/>
</dbReference>